<evidence type="ECO:0000313" key="10">
    <source>
        <dbReference type="EMBL" id="QEA32684.1"/>
    </source>
</evidence>
<keyword evidence="3 8" id="KW-0813">Transport</keyword>
<protein>
    <recommendedName>
        <fullName evidence="8">Riboflavin transporter</fullName>
    </recommendedName>
</protein>
<dbReference type="Gene3D" id="1.10.1760.20">
    <property type="match status" value="1"/>
</dbReference>
<dbReference type="EMBL" id="CP042374">
    <property type="protein sequence ID" value="QEA32684.1"/>
    <property type="molecule type" value="Genomic_DNA"/>
</dbReference>
<reference evidence="10 11" key="1">
    <citation type="submission" date="2019-06" db="EMBL/GenBank/DDBJ databases">
        <title>Genome analyses of bacteria isolated from kimchi.</title>
        <authorList>
            <person name="Lee S."/>
            <person name="Ahn S."/>
            <person name="Roh S."/>
        </authorList>
    </citation>
    <scope>NUCLEOTIDE SEQUENCE [LARGE SCALE GENOMIC DNA]</scope>
    <source>
        <strain evidence="10 11">CBA3620</strain>
    </source>
</reference>
<evidence type="ECO:0000256" key="4">
    <source>
        <dbReference type="ARBA" id="ARBA00022475"/>
    </source>
</evidence>
<dbReference type="RefSeq" id="WP_014974449.1">
    <property type="nucleotide sequence ID" value="NZ_CP042374.1"/>
</dbReference>
<evidence type="ECO:0000256" key="3">
    <source>
        <dbReference type="ARBA" id="ARBA00022448"/>
    </source>
</evidence>
<keyword evidence="6 9" id="KW-1133">Transmembrane helix</keyword>
<dbReference type="PIRSF" id="PIRSF037778">
    <property type="entry name" value="UCP037778_transp_RibU"/>
    <property type="match status" value="1"/>
</dbReference>
<evidence type="ECO:0000256" key="7">
    <source>
        <dbReference type="ARBA" id="ARBA00023136"/>
    </source>
</evidence>
<dbReference type="GO" id="GO:0032217">
    <property type="term" value="F:riboflavin transmembrane transporter activity"/>
    <property type="evidence" value="ECO:0007669"/>
    <property type="project" value="UniProtKB-UniRule"/>
</dbReference>
<name>A0AAE6IIW7_LEUCA</name>
<proteinExistence type="inferred from homology"/>
<evidence type="ECO:0000313" key="11">
    <source>
        <dbReference type="Proteomes" id="UP000321332"/>
    </source>
</evidence>
<accession>A0AAE6IIW7</accession>
<comment type="similarity">
    <text evidence="2 8">Belongs to the prokaryotic riboflavin transporter (P-RFT) (TC 2.A.87) family.</text>
</comment>
<organism evidence="10 11">
    <name type="scientific">Leuconostoc carnosum</name>
    <dbReference type="NCBI Taxonomy" id="1252"/>
    <lineage>
        <taxon>Bacteria</taxon>
        <taxon>Bacillati</taxon>
        <taxon>Bacillota</taxon>
        <taxon>Bacilli</taxon>
        <taxon>Lactobacillales</taxon>
        <taxon>Lactobacillaceae</taxon>
        <taxon>Leuconostoc</taxon>
    </lineage>
</organism>
<dbReference type="GeneID" id="61186158"/>
<evidence type="ECO:0000256" key="6">
    <source>
        <dbReference type="ARBA" id="ARBA00022989"/>
    </source>
</evidence>
<dbReference type="GO" id="GO:0005886">
    <property type="term" value="C:plasma membrane"/>
    <property type="evidence" value="ECO:0007669"/>
    <property type="project" value="UniProtKB-SubCell"/>
</dbReference>
<comment type="function">
    <text evidence="8">Probably a riboflavin-binding protein that interacts with the energy-coupling factor (ECF) ABC-transporter complex.</text>
</comment>
<dbReference type="OMA" id="FANFMIG"/>
<gene>
    <name evidence="10" type="ORF">FGL89_00295</name>
</gene>
<feature type="transmembrane region" description="Helical" evidence="9">
    <location>
        <begin position="12"/>
        <end position="34"/>
    </location>
</feature>
<feature type="transmembrane region" description="Helical" evidence="9">
    <location>
        <begin position="46"/>
        <end position="71"/>
    </location>
</feature>
<evidence type="ECO:0000256" key="9">
    <source>
        <dbReference type="SAM" id="Phobius"/>
    </source>
</evidence>
<feature type="transmembrane region" description="Helical" evidence="9">
    <location>
        <begin position="159"/>
        <end position="186"/>
    </location>
</feature>
<dbReference type="PANTHER" id="PTHR38438">
    <property type="entry name" value="RIBOFLAVIN TRANSPORTER RIBU"/>
    <property type="match status" value="1"/>
</dbReference>
<keyword evidence="4 8" id="KW-1003">Cell membrane</keyword>
<dbReference type="Proteomes" id="UP000321332">
    <property type="component" value="Chromosome"/>
</dbReference>
<feature type="transmembrane region" description="Helical" evidence="9">
    <location>
        <begin position="83"/>
        <end position="104"/>
    </location>
</feature>
<dbReference type="InterPro" id="IPR024529">
    <property type="entry name" value="ECF_trnsprt_substrate-spec"/>
</dbReference>
<evidence type="ECO:0000256" key="8">
    <source>
        <dbReference type="PIRNR" id="PIRNR037778"/>
    </source>
</evidence>
<sequence>MSISTATRTQRLTLIAILSAISFSLMIFPQFPIVPGADFLKVDFSIVPVMIALYWLGLSAAISTIVIRTILKLVLANEGVNTYLGLPVNIVAMLSFIIVIFIMMPRFQETSMVRQAIAIVVSTIILAFVGIMMNLFIAVPLYAQFANFDIPKYIGLWRYLVAMVLPFNLIQGVIWGAVSMMVLTMIKPLHRRFNS</sequence>
<dbReference type="AlphaFoldDB" id="A0AAE6IIW7"/>
<dbReference type="Pfam" id="PF12822">
    <property type="entry name" value="ECF_trnsprt"/>
    <property type="match status" value="1"/>
</dbReference>
<feature type="transmembrane region" description="Helical" evidence="9">
    <location>
        <begin position="116"/>
        <end position="139"/>
    </location>
</feature>
<evidence type="ECO:0000256" key="1">
    <source>
        <dbReference type="ARBA" id="ARBA00004651"/>
    </source>
</evidence>
<evidence type="ECO:0000256" key="5">
    <source>
        <dbReference type="ARBA" id="ARBA00022692"/>
    </source>
</evidence>
<evidence type="ECO:0000256" key="2">
    <source>
        <dbReference type="ARBA" id="ARBA00005540"/>
    </source>
</evidence>
<dbReference type="PANTHER" id="PTHR38438:SF1">
    <property type="entry name" value="RIBOFLAVIN TRANSPORTER RIBU"/>
    <property type="match status" value="1"/>
</dbReference>
<dbReference type="InterPro" id="IPR025720">
    <property type="entry name" value="RibU"/>
</dbReference>
<comment type="subcellular location">
    <subcellularLocation>
        <location evidence="1">Cell membrane</location>
        <topology evidence="1">Multi-pass membrane protein</topology>
    </subcellularLocation>
</comment>
<keyword evidence="5 9" id="KW-0812">Transmembrane</keyword>
<keyword evidence="7 8" id="KW-0472">Membrane</keyword>